<feature type="domain" description="BLUF" evidence="1">
    <location>
        <begin position="4"/>
        <end position="95"/>
    </location>
</feature>
<dbReference type="Pfam" id="PF04940">
    <property type="entry name" value="BLUF"/>
    <property type="match status" value="1"/>
</dbReference>
<dbReference type="InterPro" id="IPR036046">
    <property type="entry name" value="Acylphosphatase-like_dom_sf"/>
</dbReference>
<dbReference type="InterPro" id="IPR007024">
    <property type="entry name" value="BLUF_domain"/>
</dbReference>
<dbReference type="EMBL" id="JACIJK010000002">
    <property type="protein sequence ID" value="MBB5714186.1"/>
    <property type="molecule type" value="Genomic_DNA"/>
</dbReference>
<dbReference type="GO" id="GO:0009882">
    <property type="term" value="F:blue light photoreceptor activity"/>
    <property type="evidence" value="ECO:0007669"/>
    <property type="project" value="InterPro"/>
</dbReference>
<name>A0A7W9ETI2_9SPHN</name>
<dbReference type="Gene3D" id="3.30.70.100">
    <property type="match status" value="1"/>
</dbReference>
<dbReference type="SMART" id="SM01034">
    <property type="entry name" value="BLUF"/>
    <property type="match status" value="1"/>
</dbReference>
<dbReference type="Proteomes" id="UP000546200">
    <property type="component" value="Unassembled WGS sequence"/>
</dbReference>
<proteinExistence type="predicted"/>
<dbReference type="SUPFAM" id="SSF54975">
    <property type="entry name" value="Acylphosphatase/BLUF domain-like"/>
    <property type="match status" value="1"/>
</dbReference>
<organism evidence="2 3">
    <name type="scientific">Sphingomonas aerophila</name>
    <dbReference type="NCBI Taxonomy" id="1344948"/>
    <lineage>
        <taxon>Bacteria</taxon>
        <taxon>Pseudomonadati</taxon>
        <taxon>Pseudomonadota</taxon>
        <taxon>Alphaproteobacteria</taxon>
        <taxon>Sphingomonadales</taxon>
        <taxon>Sphingomonadaceae</taxon>
        <taxon>Sphingomonas</taxon>
    </lineage>
</organism>
<evidence type="ECO:0000259" key="1">
    <source>
        <dbReference type="PROSITE" id="PS50925"/>
    </source>
</evidence>
<sequence>MIRVRRVIYISKSRVGSDVAELDAIVARSTARNEAAGITGMLWSNDACFAQVLEGDHDAVGETVDRIRVDPRHFDVDIVSDRTIIHRVFGEWSMIRAIGKPETMAGTAFLVGFAMGERTASARQLYEILVESEGGG</sequence>
<comment type="caution">
    <text evidence="2">The sequence shown here is derived from an EMBL/GenBank/DDBJ whole genome shotgun (WGS) entry which is preliminary data.</text>
</comment>
<protein>
    <recommendedName>
        <fullName evidence="1">BLUF domain-containing protein</fullName>
    </recommendedName>
</protein>
<gene>
    <name evidence="2" type="ORF">FHS94_001009</name>
</gene>
<evidence type="ECO:0000313" key="2">
    <source>
        <dbReference type="EMBL" id="MBB5714186.1"/>
    </source>
</evidence>
<reference evidence="2 3" key="1">
    <citation type="submission" date="2020-08" db="EMBL/GenBank/DDBJ databases">
        <title>Genomic Encyclopedia of Type Strains, Phase IV (KMG-IV): sequencing the most valuable type-strain genomes for metagenomic binning, comparative biology and taxonomic classification.</title>
        <authorList>
            <person name="Goeker M."/>
        </authorList>
    </citation>
    <scope>NUCLEOTIDE SEQUENCE [LARGE SCALE GENOMIC DNA]</scope>
    <source>
        <strain evidence="2 3">DSM 100044</strain>
    </source>
</reference>
<dbReference type="PROSITE" id="PS50925">
    <property type="entry name" value="BLUF"/>
    <property type="match status" value="1"/>
</dbReference>
<accession>A0A7W9ETI2</accession>
<keyword evidence="3" id="KW-1185">Reference proteome</keyword>
<dbReference type="AlphaFoldDB" id="A0A7W9ETI2"/>
<evidence type="ECO:0000313" key="3">
    <source>
        <dbReference type="Proteomes" id="UP000546200"/>
    </source>
</evidence>
<dbReference type="GO" id="GO:0071949">
    <property type="term" value="F:FAD binding"/>
    <property type="evidence" value="ECO:0007669"/>
    <property type="project" value="InterPro"/>
</dbReference>